<dbReference type="AlphaFoldDB" id="A0A7Y9WSK0"/>
<proteinExistence type="predicted"/>
<dbReference type="EMBL" id="JACCAS010000002">
    <property type="protein sequence ID" value="NYH25982.1"/>
    <property type="molecule type" value="Genomic_DNA"/>
</dbReference>
<keyword evidence="2" id="KW-1185">Reference proteome</keyword>
<evidence type="ECO:0000313" key="1">
    <source>
        <dbReference type="EMBL" id="NYH25982.1"/>
    </source>
</evidence>
<comment type="caution">
    <text evidence="1">The sequence shown here is derived from an EMBL/GenBank/DDBJ whole genome shotgun (WGS) entry which is preliminary data.</text>
</comment>
<name>A0A7Y9WSK0_9BURK</name>
<dbReference type="Pfam" id="PF11811">
    <property type="entry name" value="DUF3331"/>
    <property type="match status" value="1"/>
</dbReference>
<evidence type="ECO:0008006" key="3">
    <source>
        <dbReference type="Google" id="ProtNLM"/>
    </source>
</evidence>
<dbReference type="InterPro" id="IPR021769">
    <property type="entry name" value="DUF3331"/>
</dbReference>
<accession>A0A7Y9WSK0</accession>
<protein>
    <recommendedName>
        <fullName evidence="3">DUF3331 domain-containing protein</fullName>
    </recommendedName>
</protein>
<evidence type="ECO:0000313" key="2">
    <source>
        <dbReference type="Proteomes" id="UP000540929"/>
    </source>
</evidence>
<dbReference type="RefSeq" id="WP_179745737.1">
    <property type="nucleotide sequence ID" value="NZ_JACCAS010000002.1"/>
</dbReference>
<reference evidence="1 2" key="1">
    <citation type="submission" date="2020-07" db="EMBL/GenBank/DDBJ databases">
        <title>Exploring microbial biodiversity for novel pathways involved in the catabolism of aromatic compounds derived from lignin.</title>
        <authorList>
            <person name="Elkins J."/>
        </authorList>
    </citation>
    <scope>NUCLEOTIDE SEQUENCE [LARGE SCALE GENOMIC DNA]</scope>
    <source>
        <strain evidence="1 2">H2C3C</strain>
    </source>
</reference>
<sequence length="181" mass="20189">MTQARLPDARALSLAVRYDSHASQVNATYRSSMTDAPAWRWVVEELALSDGHWNPVKEIQKLERAIPRIGAHSFAECASLSLGLPDAKEAGRGFKRFALVERVEEKTVLLSWAGSTCGRFTDRRWTLCRSTGEFRCAMSGMKISRGEFVYRPAPQRGEVRVEEDVILASVIDSVALDQSTD</sequence>
<gene>
    <name evidence="1" type="ORF">GGD40_005553</name>
</gene>
<organism evidence="1 2">
    <name type="scientific">Paraburkholderia bryophila</name>
    <dbReference type="NCBI Taxonomy" id="420952"/>
    <lineage>
        <taxon>Bacteria</taxon>
        <taxon>Pseudomonadati</taxon>
        <taxon>Pseudomonadota</taxon>
        <taxon>Betaproteobacteria</taxon>
        <taxon>Burkholderiales</taxon>
        <taxon>Burkholderiaceae</taxon>
        <taxon>Paraburkholderia</taxon>
    </lineage>
</organism>
<dbReference type="Proteomes" id="UP000540929">
    <property type="component" value="Unassembled WGS sequence"/>
</dbReference>